<evidence type="ECO:0000256" key="6">
    <source>
        <dbReference type="ARBA" id="ARBA00025527"/>
    </source>
</evidence>
<dbReference type="InterPro" id="IPR050147">
    <property type="entry name" value="Ser/Thr_Dehydratase"/>
</dbReference>
<comment type="similarity">
    <text evidence="3 7">Belongs to the serine/threonine dehydratase family.</text>
</comment>
<keyword evidence="10" id="KW-1185">Reference proteome</keyword>
<comment type="pathway">
    <text evidence="7">Amino-acid degradation; L-threonine degradation via propanoate pathway; propanoate from L-threonine: step 1/4.</text>
</comment>
<comment type="subunit">
    <text evidence="7">In the native structure, TdcB is in a dimeric form, whereas in the TdcB-AMP complex, it exists in a tetrameric form (dimer of dimers).</text>
</comment>
<evidence type="ECO:0000256" key="7">
    <source>
        <dbReference type="RuleBase" id="RU363083"/>
    </source>
</evidence>
<sequence>MSTSGNSPEVTLENIKEASRRIAPFVHQTPLQPSRTLSEITGREIHLKLENMQKTGSFKVRGAANKIYSLTPAEAACGIITASAGNHAQGVALAARACGVTATVVMPEKAPVAKVRATQAYGATVHLKGRNYDEAYQYACELQRQEGRTFIHAFDDQAVIAGQGTIAIEIMSQMFDVEAVIAPVGGGGLLSGLAVAVKEHNPKVKVIGVQAAGAPSMVRSLEEGCRCCLPSVQTIADGIAVKSPGELTYRYVEKYVDDLVLVDEEEITQGILFMLERGKMITEGAGVAGVAGLLAGKVRLPVQKVAVVVSGGNIDPLLLSRLIENNYPQVSSL</sequence>
<dbReference type="RefSeq" id="WP_122626045.1">
    <property type="nucleotide sequence ID" value="NZ_UPPP01000052.1"/>
</dbReference>
<dbReference type="GO" id="GO:0070689">
    <property type="term" value="P:L-threonine catabolic process to propionate"/>
    <property type="evidence" value="ECO:0007669"/>
    <property type="project" value="UniProtKB-UniPathway"/>
</dbReference>
<dbReference type="NCBIfam" id="TIGR01127">
    <property type="entry name" value="ilvA_1Cterm"/>
    <property type="match status" value="1"/>
</dbReference>
<evidence type="ECO:0000313" key="9">
    <source>
        <dbReference type="EMBL" id="VBB05032.1"/>
    </source>
</evidence>
<dbReference type="FunFam" id="3.40.50.1100:FF:000005">
    <property type="entry name" value="Threonine dehydratase catabolic"/>
    <property type="match status" value="1"/>
</dbReference>
<dbReference type="Gene3D" id="3.40.50.1100">
    <property type="match status" value="2"/>
</dbReference>
<evidence type="ECO:0000256" key="4">
    <source>
        <dbReference type="ARBA" id="ARBA00022898"/>
    </source>
</evidence>
<evidence type="ECO:0000259" key="8">
    <source>
        <dbReference type="Pfam" id="PF00291"/>
    </source>
</evidence>
<comment type="cofactor">
    <cofactor evidence="2 7">
        <name>pyridoxal 5'-phosphate</name>
        <dbReference type="ChEBI" id="CHEBI:597326"/>
    </cofactor>
</comment>
<dbReference type="GO" id="GO:0009097">
    <property type="term" value="P:isoleucine biosynthetic process"/>
    <property type="evidence" value="ECO:0007669"/>
    <property type="project" value="TreeGrafter"/>
</dbReference>
<evidence type="ECO:0000313" key="10">
    <source>
        <dbReference type="Proteomes" id="UP000277811"/>
    </source>
</evidence>
<dbReference type="GO" id="GO:0004794">
    <property type="term" value="F:threonine deaminase activity"/>
    <property type="evidence" value="ECO:0007669"/>
    <property type="project" value="UniProtKB-EC"/>
</dbReference>
<dbReference type="AlphaFoldDB" id="A0A498R443"/>
<dbReference type="FunFam" id="3.40.50.1100:FF:000007">
    <property type="entry name" value="L-threonine dehydratase catabolic TdcB"/>
    <property type="match status" value="1"/>
</dbReference>
<protein>
    <recommendedName>
        <fullName evidence="7">L-threonine dehydratase catabolic TdcB</fullName>
        <ecNumber evidence="7">4.3.1.19</ecNumber>
    </recommendedName>
    <alternativeName>
        <fullName evidence="7">Threonine deaminase</fullName>
    </alternativeName>
</protein>
<dbReference type="GO" id="GO:0003941">
    <property type="term" value="F:L-serine ammonia-lyase activity"/>
    <property type="evidence" value="ECO:0007669"/>
    <property type="project" value="TreeGrafter"/>
</dbReference>
<dbReference type="OrthoDB" id="9811476at2"/>
<dbReference type="GO" id="GO:0000166">
    <property type="term" value="F:nucleotide binding"/>
    <property type="evidence" value="ECO:0007669"/>
    <property type="project" value="UniProtKB-KW"/>
</dbReference>
<dbReference type="CDD" id="cd01562">
    <property type="entry name" value="Thr-dehyd"/>
    <property type="match status" value="1"/>
</dbReference>
<name>A0A498R443_9FIRM</name>
<evidence type="ECO:0000256" key="2">
    <source>
        <dbReference type="ARBA" id="ARBA00001933"/>
    </source>
</evidence>
<dbReference type="EC" id="4.3.1.19" evidence="7"/>
<comment type="catalytic activity">
    <reaction evidence="1 7">
        <text>L-threonine = 2-oxobutanoate + NH4(+)</text>
        <dbReference type="Rhea" id="RHEA:22108"/>
        <dbReference type="ChEBI" id="CHEBI:16763"/>
        <dbReference type="ChEBI" id="CHEBI:28938"/>
        <dbReference type="ChEBI" id="CHEBI:57926"/>
        <dbReference type="EC" id="4.3.1.19"/>
    </reaction>
</comment>
<accession>A0A498R443</accession>
<reference evidence="9 10" key="1">
    <citation type="submission" date="2018-06" db="EMBL/GenBank/DDBJ databases">
        <authorList>
            <person name="Strepis N."/>
        </authorList>
    </citation>
    <scope>NUCLEOTIDE SEQUENCE [LARGE SCALE GENOMIC DNA]</scope>
    <source>
        <strain evidence="9">LUCI</strain>
    </source>
</reference>
<dbReference type="Pfam" id="PF00291">
    <property type="entry name" value="PALP"/>
    <property type="match status" value="1"/>
</dbReference>
<keyword evidence="4 7" id="KW-0663">Pyridoxal phosphate</keyword>
<dbReference type="InterPro" id="IPR001926">
    <property type="entry name" value="TrpB-like_PALP"/>
</dbReference>
<comment type="function">
    <text evidence="6 7">Catalyzes the anaerobic formation of alpha-ketobutyrate and ammonia from threonine in a two-step reaction. The first step involved a dehydration of threonine and a production of enamine intermediates (aminocrotonate), which tautomerizes to its imine form (iminobutyrate). Both intermediates are unstable and short-lived. The second step is the nonenzymatic hydrolysis of the enamine/imine intermediates to form 2-ketobutyrate and free ammonia. In the low water environment of the cell, the second step is accelerated by RidA.</text>
</comment>
<keyword evidence="7" id="KW-0547">Nucleotide-binding</keyword>
<evidence type="ECO:0000256" key="3">
    <source>
        <dbReference type="ARBA" id="ARBA00010869"/>
    </source>
</evidence>
<dbReference type="SUPFAM" id="SSF53686">
    <property type="entry name" value="Tryptophan synthase beta subunit-like PLP-dependent enzymes"/>
    <property type="match status" value="1"/>
</dbReference>
<dbReference type="Proteomes" id="UP000277811">
    <property type="component" value="Unassembled WGS sequence"/>
</dbReference>
<keyword evidence="5 7" id="KW-0456">Lyase</keyword>
<dbReference type="PANTHER" id="PTHR48078:SF6">
    <property type="entry name" value="L-THREONINE DEHYDRATASE CATABOLIC TDCB"/>
    <property type="match status" value="1"/>
</dbReference>
<evidence type="ECO:0000256" key="1">
    <source>
        <dbReference type="ARBA" id="ARBA00001274"/>
    </source>
</evidence>
<proteinExistence type="inferred from homology"/>
<gene>
    <name evidence="9" type="ORF">LUCI_0238</name>
</gene>
<dbReference type="UniPathway" id="UPA00052">
    <property type="reaction ID" value="UER00507"/>
</dbReference>
<dbReference type="PANTHER" id="PTHR48078">
    <property type="entry name" value="THREONINE DEHYDRATASE, MITOCHONDRIAL-RELATED"/>
    <property type="match status" value="1"/>
</dbReference>
<evidence type="ECO:0000256" key="5">
    <source>
        <dbReference type="ARBA" id="ARBA00023239"/>
    </source>
</evidence>
<organism evidence="9 10">
    <name type="scientific">Lucifera butyrica</name>
    <dbReference type="NCBI Taxonomy" id="1351585"/>
    <lineage>
        <taxon>Bacteria</taxon>
        <taxon>Bacillati</taxon>
        <taxon>Bacillota</taxon>
        <taxon>Negativicutes</taxon>
        <taxon>Veillonellales</taxon>
        <taxon>Veillonellaceae</taxon>
        <taxon>Lucifera</taxon>
    </lineage>
</organism>
<dbReference type="EMBL" id="UPPP01000052">
    <property type="protein sequence ID" value="VBB05032.1"/>
    <property type="molecule type" value="Genomic_DNA"/>
</dbReference>
<dbReference type="InterPro" id="IPR036052">
    <property type="entry name" value="TrpB-like_PALP_sf"/>
</dbReference>
<dbReference type="GO" id="GO:0006565">
    <property type="term" value="P:L-serine catabolic process"/>
    <property type="evidence" value="ECO:0007669"/>
    <property type="project" value="TreeGrafter"/>
</dbReference>
<dbReference type="InterPro" id="IPR005789">
    <property type="entry name" value="Thr_deHydtase_catblc"/>
</dbReference>
<feature type="domain" description="Tryptophan synthase beta chain-like PALP" evidence="8">
    <location>
        <begin position="23"/>
        <end position="311"/>
    </location>
</feature>